<proteinExistence type="predicted"/>
<organism evidence="2 3">
    <name type="scientific">Cristinia sonorae</name>
    <dbReference type="NCBI Taxonomy" id="1940300"/>
    <lineage>
        <taxon>Eukaryota</taxon>
        <taxon>Fungi</taxon>
        <taxon>Dikarya</taxon>
        <taxon>Basidiomycota</taxon>
        <taxon>Agaricomycotina</taxon>
        <taxon>Agaricomycetes</taxon>
        <taxon>Agaricomycetidae</taxon>
        <taxon>Agaricales</taxon>
        <taxon>Pleurotineae</taxon>
        <taxon>Stephanosporaceae</taxon>
        <taxon>Cristinia</taxon>
    </lineage>
</organism>
<feature type="compositionally biased region" description="Basic and acidic residues" evidence="1">
    <location>
        <begin position="86"/>
        <end position="95"/>
    </location>
</feature>
<feature type="compositionally biased region" description="Basic and acidic residues" evidence="1">
    <location>
        <begin position="168"/>
        <end position="178"/>
    </location>
</feature>
<feature type="compositionally biased region" description="Basic and acidic residues" evidence="1">
    <location>
        <begin position="228"/>
        <end position="237"/>
    </location>
</feature>
<name>A0A8K0UL50_9AGAR</name>
<dbReference type="PANTHER" id="PTHR15410:SF2">
    <property type="entry name" value="HIRA-INTERACTING PROTEIN 3"/>
    <property type="match status" value="1"/>
</dbReference>
<sequence length="385" mass="42185">MTEVDLAAVKDAINTYVREAAAAGDLEQVTYGQARDAVEKELGLQPGTLKSAEYKPAVKEMIAGVTEEIEKEEEAAKATKGKKRKSTENENEKAPKAKVKVLPKKATKTVDKKGKGSKPKRSPSVVPSDNDEPTTSPKDLQEGSSKTPSSLREPPKKRQKQVASDDEGEKHRSTHEAEVSSSASTLETPAKSEPASKPGAKSDDAGEKSESEMSVLIDEPPPKRGRKKSDDKNKDCQPAKGRKKKVPAEELSKDDQQIKRLKSLVVACGVRKVWAKEFKDMESKSAQIRRLKEILSGLGMNGRLSLEQAKAIKEKREFEQELEDVKEFEKAVVSGPRPNRGGRLANKKTSNDDISEDEMSDIPKKPKNAARHSIMAFLGDQSDSD</sequence>
<protein>
    <recommendedName>
        <fullName evidence="4">Transcriptional regulator</fullName>
    </recommendedName>
</protein>
<comment type="caution">
    <text evidence="2">The sequence shown here is derived from an EMBL/GenBank/DDBJ whole genome shotgun (WGS) entry which is preliminary data.</text>
</comment>
<dbReference type="OrthoDB" id="552755at2759"/>
<dbReference type="InterPro" id="IPR037647">
    <property type="entry name" value="HIRIP3"/>
</dbReference>
<feature type="compositionally biased region" description="Basic residues" evidence="1">
    <location>
        <begin position="96"/>
        <end position="107"/>
    </location>
</feature>
<accession>A0A8K0UL50</accession>
<dbReference type="EMBL" id="JAEVFJ010000028">
    <property type="protein sequence ID" value="KAH8093825.1"/>
    <property type="molecule type" value="Genomic_DNA"/>
</dbReference>
<evidence type="ECO:0000256" key="1">
    <source>
        <dbReference type="SAM" id="MobiDB-lite"/>
    </source>
</evidence>
<feature type="compositionally biased region" description="Basic and acidic residues" evidence="1">
    <location>
        <begin position="200"/>
        <end position="211"/>
    </location>
</feature>
<dbReference type="GO" id="GO:0005634">
    <property type="term" value="C:nucleus"/>
    <property type="evidence" value="ECO:0007669"/>
    <property type="project" value="TreeGrafter"/>
</dbReference>
<feature type="region of interest" description="Disordered" evidence="1">
    <location>
        <begin position="329"/>
        <end position="385"/>
    </location>
</feature>
<gene>
    <name evidence="2" type="ORF">BXZ70DRAFT_1010418</name>
</gene>
<dbReference type="AlphaFoldDB" id="A0A8K0UL50"/>
<feature type="compositionally biased region" description="Basic and acidic residues" evidence="1">
    <location>
        <begin position="246"/>
        <end position="256"/>
    </location>
</feature>
<feature type="region of interest" description="Disordered" evidence="1">
    <location>
        <begin position="70"/>
        <end position="256"/>
    </location>
</feature>
<evidence type="ECO:0000313" key="3">
    <source>
        <dbReference type="Proteomes" id="UP000813824"/>
    </source>
</evidence>
<dbReference type="Proteomes" id="UP000813824">
    <property type="component" value="Unassembled WGS sequence"/>
</dbReference>
<feature type="compositionally biased region" description="Polar residues" evidence="1">
    <location>
        <begin position="133"/>
        <end position="150"/>
    </location>
</feature>
<evidence type="ECO:0008006" key="4">
    <source>
        <dbReference type="Google" id="ProtNLM"/>
    </source>
</evidence>
<reference evidence="2" key="1">
    <citation type="journal article" date="2021" name="New Phytol.">
        <title>Evolutionary innovations through gain and loss of genes in the ectomycorrhizal Boletales.</title>
        <authorList>
            <person name="Wu G."/>
            <person name="Miyauchi S."/>
            <person name="Morin E."/>
            <person name="Kuo A."/>
            <person name="Drula E."/>
            <person name="Varga T."/>
            <person name="Kohler A."/>
            <person name="Feng B."/>
            <person name="Cao Y."/>
            <person name="Lipzen A."/>
            <person name="Daum C."/>
            <person name="Hundley H."/>
            <person name="Pangilinan J."/>
            <person name="Johnson J."/>
            <person name="Barry K."/>
            <person name="LaButti K."/>
            <person name="Ng V."/>
            <person name="Ahrendt S."/>
            <person name="Min B."/>
            <person name="Choi I.G."/>
            <person name="Park H."/>
            <person name="Plett J.M."/>
            <person name="Magnuson J."/>
            <person name="Spatafora J.W."/>
            <person name="Nagy L.G."/>
            <person name="Henrissat B."/>
            <person name="Grigoriev I.V."/>
            <person name="Yang Z.L."/>
            <person name="Xu J."/>
            <person name="Martin F.M."/>
        </authorList>
    </citation>
    <scope>NUCLEOTIDE SEQUENCE</scope>
    <source>
        <strain evidence="2">KKN 215</strain>
    </source>
</reference>
<dbReference type="PANTHER" id="PTHR15410">
    <property type="entry name" value="HIRA-INTERACTING PROTEIN 3"/>
    <property type="match status" value="1"/>
</dbReference>
<evidence type="ECO:0000313" key="2">
    <source>
        <dbReference type="EMBL" id="KAH8093825.1"/>
    </source>
</evidence>
<keyword evidence="3" id="KW-1185">Reference proteome</keyword>